<dbReference type="AlphaFoldDB" id="A0A221KC45"/>
<dbReference type="Proteomes" id="UP000199729">
    <property type="component" value="Chromosome"/>
</dbReference>
<dbReference type="EMBL" id="CP022423">
    <property type="protein sequence ID" value="ASM76601.1"/>
    <property type="molecule type" value="Genomic_DNA"/>
</dbReference>
<reference evidence="1 2" key="1">
    <citation type="submission" date="2017-07" db="EMBL/GenBank/DDBJ databases">
        <title>Complete Genome Sequence of the cosmetic ferment Vitreoscilla filiformis (ATCC15551).</title>
        <authorList>
            <person name="Contreras S."/>
            <person name="Sagory-Zalkind P."/>
            <person name="Blanquart H."/>
            <person name="Iltis A."/>
            <person name="Morand S.C."/>
        </authorList>
    </citation>
    <scope>NUCLEOTIDE SEQUENCE [LARGE SCALE GENOMIC DNA]</scope>
    <source>
        <strain evidence="1 2">ATCC 15551</strain>
    </source>
</reference>
<accession>A0A221KC45</accession>
<organism evidence="1 2">
    <name type="scientific">Vitreoscilla filiformis</name>
    <dbReference type="NCBI Taxonomy" id="63"/>
    <lineage>
        <taxon>Bacteria</taxon>
        <taxon>Pseudomonadati</taxon>
        <taxon>Pseudomonadota</taxon>
        <taxon>Betaproteobacteria</taxon>
        <taxon>Neisseriales</taxon>
        <taxon>Neisseriaceae</taxon>
        <taxon>Vitreoscilla</taxon>
    </lineage>
</organism>
<dbReference type="OrthoDB" id="5622860at2"/>
<gene>
    <name evidence="1" type="ORF">VITFI_CDS0823</name>
</gene>
<dbReference type="RefSeq" id="WP_089415914.1">
    <property type="nucleotide sequence ID" value="NZ_CP022423.1"/>
</dbReference>
<evidence type="ECO:0000313" key="2">
    <source>
        <dbReference type="Proteomes" id="UP000199729"/>
    </source>
</evidence>
<sequence>MQLGNASADVKLGRFEAADVFQLGRDTIVSRAGSGFAYRTNALRGRFTGGEFHGAFTLNFSPALSLELGVAETKAKAADSGAPVNNGLGVYAKGVRPVLSYNSNGLLLRLGLESGYIFNETQKFKGGGFTIGYDFSPSVHVNFSAASAKFTDWTAPSATTGYSTQTGYSQTSRTVGLNAYLGDAHLAVEGAKNGDEKITTFYASYAFPLMDIKGATITPAFSVSKARDFVTGLDQDTSVRVRINYTF</sequence>
<protein>
    <recommendedName>
        <fullName evidence="3">Porin</fullName>
    </recommendedName>
</protein>
<keyword evidence="2" id="KW-1185">Reference proteome</keyword>
<proteinExistence type="predicted"/>
<dbReference type="KEGG" id="vff:VITFI_CDS0823"/>
<name>A0A221KC45_VITFI</name>
<evidence type="ECO:0000313" key="1">
    <source>
        <dbReference type="EMBL" id="ASM76601.1"/>
    </source>
</evidence>
<evidence type="ECO:0008006" key="3">
    <source>
        <dbReference type="Google" id="ProtNLM"/>
    </source>
</evidence>